<dbReference type="Proteomes" id="UP001066276">
    <property type="component" value="Chromosome 1_1"/>
</dbReference>
<dbReference type="AlphaFoldDB" id="A0AAV7WFU9"/>
<accession>A0AAV7WFU9</accession>
<sequence>MLHIGVANSLAELTQEEEGGRPDIITHRVREIPPELREEGSRQRKKVKEADQYKQAPWNSTYSFTPWSSCSPPWKVLILDQFPFTGTEEK</sequence>
<organism evidence="2 3">
    <name type="scientific">Pleurodeles waltl</name>
    <name type="common">Iberian ribbed newt</name>
    <dbReference type="NCBI Taxonomy" id="8319"/>
    <lineage>
        <taxon>Eukaryota</taxon>
        <taxon>Metazoa</taxon>
        <taxon>Chordata</taxon>
        <taxon>Craniata</taxon>
        <taxon>Vertebrata</taxon>
        <taxon>Euteleostomi</taxon>
        <taxon>Amphibia</taxon>
        <taxon>Batrachia</taxon>
        <taxon>Caudata</taxon>
        <taxon>Salamandroidea</taxon>
        <taxon>Salamandridae</taxon>
        <taxon>Pleurodelinae</taxon>
        <taxon>Pleurodeles</taxon>
    </lineage>
</organism>
<dbReference type="EMBL" id="JANPWB010000001">
    <property type="protein sequence ID" value="KAJ1212913.1"/>
    <property type="molecule type" value="Genomic_DNA"/>
</dbReference>
<gene>
    <name evidence="2" type="ORF">NDU88_000556</name>
</gene>
<keyword evidence="3" id="KW-1185">Reference proteome</keyword>
<name>A0AAV7WFU9_PLEWA</name>
<feature type="compositionally biased region" description="Basic and acidic residues" evidence="1">
    <location>
        <begin position="35"/>
        <end position="52"/>
    </location>
</feature>
<evidence type="ECO:0000256" key="1">
    <source>
        <dbReference type="SAM" id="MobiDB-lite"/>
    </source>
</evidence>
<feature type="region of interest" description="Disordered" evidence="1">
    <location>
        <begin position="35"/>
        <end position="54"/>
    </location>
</feature>
<evidence type="ECO:0000313" key="3">
    <source>
        <dbReference type="Proteomes" id="UP001066276"/>
    </source>
</evidence>
<proteinExistence type="predicted"/>
<comment type="caution">
    <text evidence="2">The sequence shown here is derived from an EMBL/GenBank/DDBJ whole genome shotgun (WGS) entry which is preliminary data.</text>
</comment>
<evidence type="ECO:0000313" key="2">
    <source>
        <dbReference type="EMBL" id="KAJ1212913.1"/>
    </source>
</evidence>
<protein>
    <submittedName>
        <fullName evidence="2">Uncharacterized protein</fullName>
    </submittedName>
</protein>
<reference evidence="2" key="1">
    <citation type="journal article" date="2022" name="bioRxiv">
        <title>Sequencing and chromosome-scale assembly of the giantPleurodeles waltlgenome.</title>
        <authorList>
            <person name="Brown T."/>
            <person name="Elewa A."/>
            <person name="Iarovenko S."/>
            <person name="Subramanian E."/>
            <person name="Araus A.J."/>
            <person name="Petzold A."/>
            <person name="Susuki M."/>
            <person name="Suzuki K.-i.T."/>
            <person name="Hayashi T."/>
            <person name="Toyoda A."/>
            <person name="Oliveira C."/>
            <person name="Osipova E."/>
            <person name="Leigh N.D."/>
            <person name="Simon A."/>
            <person name="Yun M.H."/>
        </authorList>
    </citation>
    <scope>NUCLEOTIDE SEQUENCE</scope>
    <source>
        <strain evidence="2">20211129_DDA</strain>
        <tissue evidence="2">Liver</tissue>
    </source>
</reference>